<gene>
    <name evidence="2" type="ORF">EYF80_023354</name>
</gene>
<evidence type="ECO:0000313" key="2">
    <source>
        <dbReference type="EMBL" id="TNN66446.1"/>
    </source>
</evidence>
<evidence type="ECO:0000313" key="3">
    <source>
        <dbReference type="Proteomes" id="UP000314294"/>
    </source>
</evidence>
<name>A0A4Z2HKX5_9TELE</name>
<organism evidence="2 3">
    <name type="scientific">Liparis tanakae</name>
    <name type="common">Tanaka's snailfish</name>
    <dbReference type="NCBI Taxonomy" id="230148"/>
    <lineage>
        <taxon>Eukaryota</taxon>
        <taxon>Metazoa</taxon>
        <taxon>Chordata</taxon>
        <taxon>Craniata</taxon>
        <taxon>Vertebrata</taxon>
        <taxon>Euteleostomi</taxon>
        <taxon>Actinopterygii</taxon>
        <taxon>Neopterygii</taxon>
        <taxon>Teleostei</taxon>
        <taxon>Neoteleostei</taxon>
        <taxon>Acanthomorphata</taxon>
        <taxon>Eupercaria</taxon>
        <taxon>Perciformes</taxon>
        <taxon>Cottioidei</taxon>
        <taxon>Cottales</taxon>
        <taxon>Liparidae</taxon>
        <taxon>Liparis</taxon>
    </lineage>
</organism>
<dbReference type="EMBL" id="SRLO01000219">
    <property type="protein sequence ID" value="TNN66446.1"/>
    <property type="molecule type" value="Genomic_DNA"/>
</dbReference>
<dbReference type="AlphaFoldDB" id="A0A4Z2HKX5"/>
<evidence type="ECO:0000256" key="1">
    <source>
        <dbReference type="SAM" id="MobiDB-lite"/>
    </source>
</evidence>
<keyword evidence="3" id="KW-1185">Reference proteome</keyword>
<sequence length="179" mass="20513">MEWTVARPSRSMRTNLAFGKMRDRYERDFKANGSLLQRRGAGSPWPTITWNTSRERHNEEHRSVTASSKGYRQLSKNDHICGLEINRYNRLTSSRNARTAESNTWSVTPASSSRILSFTERLQVARMARRRGITRVSSPHRTALWASSMTRISVVPLRGKPPMKMRGVSSGKCSFRDKL</sequence>
<proteinExistence type="predicted"/>
<comment type="caution">
    <text evidence="2">The sequence shown here is derived from an EMBL/GenBank/DDBJ whole genome shotgun (WGS) entry which is preliminary data.</text>
</comment>
<reference evidence="2 3" key="1">
    <citation type="submission" date="2019-03" db="EMBL/GenBank/DDBJ databases">
        <title>First draft genome of Liparis tanakae, snailfish: a comprehensive survey of snailfish specific genes.</title>
        <authorList>
            <person name="Kim W."/>
            <person name="Song I."/>
            <person name="Jeong J.-H."/>
            <person name="Kim D."/>
            <person name="Kim S."/>
            <person name="Ryu S."/>
            <person name="Song J.Y."/>
            <person name="Lee S.K."/>
        </authorList>
    </citation>
    <scope>NUCLEOTIDE SEQUENCE [LARGE SCALE GENOMIC DNA]</scope>
    <source>
        <tissue evidence="2">Muscle</tissue>
    </source>
</reference>
<dbReference type="Proteomes" id="UP000314294">
    <property type="component" value="Unassembled WGS sequence"/>
</dbReference>
<feature type="region of interest" description="Disordered" evidence="1">
    <location>
        <begin position="160"/>
        <end position="179"/>
    </location>
</feature>
<accession>A0A4Z2HKX5</accession>
<protein>
    <submittedName>
        <fullName evidence="2">Uncharacterized protein</fullName>
    </submittedName>
</protein>